<reference evidence="1 2" key="1">
    <citation type="journal article" date="2017" name="Water Res.">
        <title>Comammox in drinking water systems.</title>
        <authorList>
            <person name="Wang Y."/>
            <person name="Ma L."/>
            <person name="Mao Y."/>
            <person name="Jiang X."/>
            <person name="Xia Y."/>
            <person name="Yu K."/>
            <person name="Li B."/>
            <person name="Zhang T."/>
        </authorList>
    </citation>
    <scope>NUCLEOTIDE SEQUENCE [LARGE SCALE GENOMIC DNA]</scope>
    <source>
        <strain evidence="1">SG_bin8</strain>
    </source>
</reference>
<accession>A0A1W9HQF0</accession>
<sequence>MYIHVCPLSKLERTVTNINPARLISLVRLVPEVPSPPSMAAEHHLRLPFHDISEPREGYVMPGAEHVERLLAFANSWDRSAPMLLHCFAGISRSTAAAYVVACALQPRRSEAEIADELRHASPTATPNPRLVAIADDMLMREGRMNAAIIAIGRGAEAAEGVPFKLKLLAEE</sequence>
<dbReference type="STRING" id="1827387.A4S15_02695"/>
<dbReference type="InterPro" id="IPR029021">
    <property type="entry name" value="Prot-tyrosine_phosphatase-like"/>
</dbReference>
<dbReference type="Proteomes" id="UP000192872">
    <property type="component" value="Unassembled WGS sequence"/>
</dbReference>
<dbReference type="SUPFAM" id="SSF52799">
    <property type="entry name" value="(Phosphotyrosine protein) phosphatases II"/>
    <property type="match status" value="1"/>
</dbReference>
<proteinExistence type="predicted"/>
<name>A0A1W9HQF0_9HYPH</name>
<protein>
    <submittedName>
        <fullName evidence="1">Protein tyrosine phosphatase</fullName>
    </submittedName>
</protein>
<organism evidence="1 2">
    <name type="scientific">Candidatus Raskinella chloraquaticus</name>
    <dbReference type="NCBI Taxonomy" id="1951219"/>
    <lineage>
        <taxon>Bacteria</taxon>
        <taxon>Pseudomonadati</taxon>
        <taxon>Pseudomonadota</taxon>
        <taxon>Alphaproteobacteria</taxon>
        <taxon>Hyphomicrobiales</taxon>
        <taxon>Phreatobacteraceae</taxon>
        <taxon>Candidatus Raskinella</taxon>
    </lineage>
</organism>
<dbReference type="AlphaFoldDB" id="A0A1W9HQF0"/>
<evidence type="ECO:0000313" key="1">
    <source>
        <dbReference type="EMBL" id="OQW49646.1"/>
    </source>
</evidence>
<evidence type="ECO:0000313" key="2">
    <source>
        <dbReference type="Proteomes" id="UP000192872"/>
    </source>
</evidence>
<dbReference type="EMBL" id="LWDL01000031">
    <property type="protein sequence ID" value="OQW49646.1"/>
    <property type="molecule type" value="Genomic_DNA"/>
</dbReference>
<gene>
    <name evidence="1" type="ORF">A4S15_02695</name>
</gene>
<dbReference type="Gene3D" id="3.90.190.10">
    <property type="entry name" value="Protein tyrosine phosphatase superfamily"/>
    <property type="match status" value="1"/>
</dbReference>
<dbReference type="RefSeq" id="WP_376799857.1">
    <property type="nucleotide sequence ID" value="NZ_DBNB01000008.1"/>
</dbReference>
<comment type="caution">
    <text evidence="1">The sequence shown here is derived from an EMBL/GenBank/DDBJ whole genome shotgun (WGS) entry which is preliminary data.</text>
</comment>